<dbReference type="AlphaFoldDB" id="A0A4R1FRW8"/>
<name>A0A4R1FRW8_9PAST</name>
<comment type="caution">
    <text evidence="1">The sequence shown here is derived from an EMBL/GenBank/DDBJ whole genome shotgun (WGS) entry which is preliminary data.</text>
</comment>
<dbReference type="RefSeq" id="WP_132692354.1">
    <property type="nucleotide sequence ID" value="NZ_SMFT01000009.1"/>
</dbReference>
<protein>
    <submittedName>
        <fullName evidence="1">Uncharacterized protein</fullName>
    </submittedName>
</protein>
<gene>
    <name evidence="1" type="ORF">EV694_2185</name>
</gene>
<dbReference type="OrthoDB" id="5690590at2"/>
<dbReference type="Proteomes" id="UP000294702">
    <property type="component" value="Unassembled WGS sequence"/>
</dbReference>
<dbReference type="EMBL" id="SMFT01000009">
    <property type="protein sequence ID" value="TCJ93951.1"/>
    <property type="molecule type" value="Genomic_DNA"/>
</dbReference>
<evidence type="ECO:0000313" key="1">
    <source>
        <dbReference type="EMBL" id="TCJ93951.1"/>
    </source>
</evidence>
<sequence length="287" mass="34382">MADGKKYNRACLTPNCIIDLYQKSLKYWVEYFHINEFVEIVDYESWLSRDKFYLSEREETNKNIYTKISKEYDPHFDPARLDISFGKINNNSIGEQLKYTFWSIITSVNYHSIFQQDQYITYNNEVQNFYISFIFSLNFSIEKIKKSHLFSSHLIGDFSLNHTELIIKMRYEAWEAAKKYVAISLTDRKLNTIFTKIPTAIKLTIHGKRGEFNFISTNCKNYSLTAQHTTGSIHFKRDEVMIDYRYRIERDADSETEIYVYPSETSEEKFDPLYEMYKIKQPFYYTD</sequence>
<evidence type="ECO:0000313" key="2">
    <source>
        <dbReference type="Proteomes" id="UP000294702"/>
    </source>
</evidence>
<keyword evidence="2" id="KW-1185">Reference proteome</keyword>
<accession>A0A4R1FRW8</accession>
<proteinExistence type="predicted"/>
<organism evidence="1 2">
    <name type="scientific">Volucribacter psittacicida</name>
    <dbReference type="NCBI Taxonomy" id="203482"/>
    <lineage>
        <taxon>Bacteria</taxon>
        <taxon>Pseudomonadati</taxon>
        <taxon>Pseudomonadota</taxon>
        <taxon>Gammaproteobacteria</taxon>
        <taxon>Pasteurellales</taxon>
        <taxon>Pasteurellaceae</taxon>
        <taxon>Volucribacter</taxon>
    </lineage>
</organism>
<reference evidence="1 2" key="1">
    <citation type="submission" date="2019-03" db="EMBL/GenBank/DDBJ databases">
        <title>Genomic Encyclopedia of Type Strains, Phase IV (KMG-IV): sequencing the most valuable type-strain genomes for metagenomic binning, comparative biology and taxonomic classification.</title>
        <authorList>
            <person name="Goeker M."/>
        </authorList>
    </citation>
    <scope>NUCLEOTIDE SEQUENCE [LARGE SCALE GENOMIC DNA]</scope>
    <source>
        <strain evidence="1 2">DSM 15534</strain>
    </source>
</reference>